<proteinExistence type="predicted"/>
<dbReference type="InterPro" id="IPR025970">
    <property type="entry name" value="SusE"/>
</dbReference>
<organism evidence="3 4">
    <name type="scientific">Christiangramia forsetii</name>
    <dbReference type="NCBI Taxonomy" id="411153"/>
    <lineage>
        <taxon>Bacteria</taxon>
        <taxon>Pseudomonadati</taxon>
        <taxon>Bacteroidota</taxon>
        <taxon>Flavobacteriia</taxon>
        <taxon>Flavobacteriales</taxon>
        <taxon>Flavobacteriaceae</taxon>
        <taxon>Christiangramia</taxon>
    </lineage>
</organism>
<sequence length="383" mass="42273">MKKALFILFSFMSVFAFISCEEEENLIFTAQPDPEGVSFENSFQAQYLLSEETASNIAERFLWNPVNFDAPVNVTYDLEASLDPEFSTSEIIGTTSETNQVVTVDQLLEFAEEMGLDADPETTNEDGTPNNLGEVFFRIHAYTGTGAANTVEMYSDIQPLSIKWIEKVATGAGCDPIYVVGAAAVDAGWNWASPIVFNCEDKVYTAMLSLTNDNFRFFETEGDWESGLNYTYFSEEGYTIDPIFENAEDGDSNFSFVGTPGVYIVVVNMNDKTITAEAAKSYYLVGDGVPAGWSWDNPVEVAVTGAGIRQATFNFSGTGAFRVFTTKDDWNSGINYPTYEEMGYTIDPDLANAEDADSNFTFVGEPGTYTFTINDVEKTITIE</sequence>
<feature type="signal peptide" evidence="1">
    <location>
        <begin position="1"/>
        <end position="18"/>
    </location>
</feature>
<reference evidence="4" key="1">
    <citation type="journal article" date="2019" name="Int. J. Syst. Evol. Microbiol.">
        <title>The Global Catalogue of Microorganisms (GCM) 10K type strain sequencing project: providing services to taxonomists for standard genome sequencing and annotation.</title>
        <authorList>
            <consortium name="The Broad Institute Genomics Platform"/>
            <consortium name="The Broad Institute Genome Sequencing Center for Infectious Disease"/>
            <person name="Wu L."/>
            <person name="Ma J."/>
        </authorList>
    </citation>
    <scope>NUCLEOTIDE SEQUENCE [LARGE SCALE GENOMIC DNA]</scope>
    <source>
        <strain evidence="4">CGMCC 1.15422</strain>
    </source>
</reference>
<keyword evidence="4" id="KW-1185">Reference proteome</keyword>
<dbReference type="RefSeq" id="WP_011707962.1">
    <property type="nucleotide sequence ID" value="NZ_BMIX01000002.1"/>
</dbReference>
<dbReference type="Proteomes" id="UP000605733">
    <property type="component" value="Unassembled WGS sequence"/>
</dbReference>
<dbReference type="Pfam" id="PF14292">
    <property type="entry name" value="SusE"/>
    <property type="match status" value="1"/>
</dbReference>
<dbReference type="EMBL" id="BMIX01000002">
    <property type="protein sequence ID" value="GGG27547.1"/>
    <property type="molecule type" value="Genomic_DNA"/>
</dbReference>
<name>A0ABQ1WEI1_9FLAO</name>
<accession>A0ABQ1WEI1</accession>
<evidence type="ECO:0000313" key="3">
    <source>
        <dbReference type="EMBL" id="GGG27547.1"/>
    </source>
</evidence>
<feature type="domain" description="SusE outer membrane protein" evidence="2">
    <location>
        <begin position="24"/>
        <end position="119"/>
    </location>
</feature>
<dbReference type="Gene3D" id="2.60.40.3620">
    <property type="match status" value="2"/>
</dbReference>
<gene>
    <name evidence="3" type="ORF">GCM10011532_08700</name>
</gene>
<protein>
    <recommendedName>
        <fullName evidence="2">SusE outer membrane protein domain-containing protein</fullName>
    </recommendedName>
</protein>
<keyword evidence="1" id="KW-0732">Signal</keyword>
<dbReference type="PROSITE" id="PS51257">
    <property type="entry name" value="PROKAR_LIPOPROTEIN"/>
    <property type="match status" value="1"/>
</dbReference>
<feature type="chain" id="PRO_5047482781" description="SusE outer membrane protein domain-containing protein" evidence="1">
    <location>
        <begin position="19"/>
        <end position="383"/>
    </location>
</feature>
<evidence type="ECO:0000256" key="1">
    <source>
        <dbReference type="SAM" id="SignalP"/>
    </source>
</evidence>
<evidence type="ECO:0000259" key="2">
    <source>
        <dbReference type="Pfam" id="PF14292"/>
    </source>
</evidence>
<comment type="caution">
    <text evidence="3">The sequence shown here is derived from an EMBL/GenBank/DDBJ whole genome shotgun (WGS) entry which is preliminary data.</text>
</comment>
<evidence type="ECO:0000313" key="4">
    <source>
        <dbReference type="Proteomes" id="UP000605733"/>
    </source>
</evidence>